<reference evidence="9" key="1">
    <citation type="submission" date="2020-05" db="EMBL/GenBank/DDBJ databases">
        <title>WGS assembly of Panicum virgatum.</title>
        <authorList>
            <person name="Lovell J.T."/>
            <person name="Jenkins J."/>
            <person name="Shu S."/>
            <person name="Juenger T.E."/>
            <person name="Schmutz J."/>
        </authorList>
    </citation>
    <scope>NUCLEOTIDE SEQUENCE</scope>
    <source>
        <strain evidence="9">AP13</strain>
    </source>
</reference>
<evidence type="ECO:0000256" key="1">
    <source>
        <dbReference type="ARBA" id="ARBA00004123"/>
    </source>
</evidence>
<evidence type="ECO:0000256" key="7">
    <source>
        <dbReference type="SAM" id="MobiDB-lite"/>
    </source>
</evidence>
<keyword evidence="3" id="KW-0238">DNA-binding</keyword>
<dbReference type="GO" id="GO:0005634">
    <property type="term" value="C:nucleus"/>
    <property type="evidence" value="ECO:0007669"/>
    <property type="project" value="UniProtKB-SubCell"/>
</dbReference>
<evidence type="ECO:0000256" key="3">
    <source>
        <dbReference type="ARBA" id="ARBA00023125"/>
    </source>
</evidence>
<feature type="domain" description="BZIP" evidence="8">
    <location>
        <begin position="205"/>
        <end position="257"/>
    </location>
</feature>
<gene>
    <name evidence="9" type="ORF">PVAP13_2KG087600</name>
</gene>
<dbReference type="FunFam" id="1.20.5.170:FF:000020">
    <property type="entry name" value="BZIP transcription factor"/>
    <property type="match status" value="1"/>
</dbReference>
<feature type="compositionally biased region" description="Low complexity" evidence="7">
    <location>
        <begin position="382"/>
        <end position="395"/>
    </location>
</feature>
<evidence type="ECO:0000313" key="9">
    <source>
        <dbReference type="EMBL" id="KAG2640360.1"/>
    </source>
</evidence>
<dbReference type="Pfam" id="PF00170">
    <property type="entry name" value="bZIP_1"/>
    <property type="match status" value="1"/>
</dbReference>
<keyword evidence="5" id="KW-0539">Nucleus</keyword>
<feature type="coiled-coil region" evidence="6">
    <location>
        <begin position="230"/>
        <end position="285"/>
    </location>
</feature>
<feature type="region of interest" description="Disordered" evidence="7">
    <location>
        <begin position="132"/>
        <end position="160"/>
    </location>
</feature>
<dbReference type="InterPro" id="IPR046347">
    <property type="entry name" value="bZIP_sf"/>
</dbReference>
<protein>
    <recommendedName>
        <fullName evidence="8">BZIP domain-containing protein</fullName>
    </recommendedName>
</protein>
<dbReference type="PROSITE" id="PS00036">
    <property type="entry name" value="BZIP_BASIC"/>
    <property type="match status" value="1"/>
</dbReference>
<keyword evidence="6" id="KW-0175">Coiled coil</keyword>
<dbReference type="PANTHER" id="PTHR46408">
    <property type="entry name" value="BASIC LEUCINE ZIPPER 63"/>
    <property type="match status" value="1"/>
</dbReference>
<dbReference type="SMART" id="SM00338">
    <property type="entry name" value="BRLZ"/>
    <property type="match status" value="1"/>
</dbReference>
<dbReference type="SUPFAM" id="SSF57959">
    <property type="entry name" value="Leucine zipper domain"/>
    <property type="match status" value="1"/>
</dbReference>
<dbReference type="PROSITE" id="PS50217">
    <property type="entry name" value="BZIP"/>
    <property type="match status" value="1"/>
</dbReference>
<comment type="caution">
    <text evidence="9">The sequence shown here is derived from an EMBL/GenBank/DDBJ whole genome shotgun (WGS) entry which is preliminary data.</text>
</comment>
<evidence type="ECO:0000256" key="2">
    <source>
        <dbReference type="ARBA" id="ARBA00023015"/>
    </source>
</evidence>
<dbReference type="GO" id="GO:0003677">
    <property type="term" value="F:DNA binding"/>
    <property type="evidence" value="ECO:0007669"/>
    <property type="project" value="UniProtKB-KW"/>
</dbReference>
<feature type="region of interest" description="Disordered" evidence="7">
    <location>
        <begin position="336"/>
        <end position="356"/>
    </location>
</feature>
<accession>A0A8T0VYZ4</accession>
<organism evidence="9 10">
    <name type="scientific">Panicum virgatum</name>
    <name type="common">Blackwell switchgrass</name>
    <dbReference type="NCBI Taxonomy" id="38727"/>
    <lineage>
        <taxon>Eukaryota</taxon>
        <taxon>Viridiplantae</taxon>
        <taxon>Streptophyta</taxon>
        <taxon>Embryophyta</taxon>
        <taxon>Tracheophyta</taxon>
        <taxon>Spermatophyta</taxon>
        <taxon>Magnoliopsida</taxon>
        <taxon>Liliopsida</taxon>
        <taxon>Poales</taxon>
        <taxon>Poaceae</taxon>
        <taxon>PACMAD clade</taxon>
        <taxon>Panicoideae</taxon>
        <taxon>Panicodae</taxon>
        <taxon>Paniceae</taxon>
        <taxon>Panicinae</taxon>
        <taxon>Panicum</taxon>
        <taxon>Panicum sect. Hiantes</taxon>
    </lineage>
</organism>
<dbReference type="GO" id="GO:0003700">
    <property type="term" value="F:DNA-binding transcription factor activity"/>
    <property type="evidence" value="ECO:0007669"/>
    <property type="project" value="InterPro"/>
</dbReference>
<keyword evidence="10" id="KW-1185">Reference proteome</keyword>
<dbReference type="OrthoDB" id="658477at2759"/>
<sequence length="408" mass="44097">MDHVISMEEILDPFWDLPPPEKSLVTGDGVIDGVVTNGDGGCGNTVDQSSSEWSFERLLEEELLADASAVENSSSGSALHAEPVVEVDHAVMAPMEISGLGNAMEYNTILKRKLEEDLATVAMWRASSVVPPARSQGSTNYIGGNRNPVENKSTSGEEGPINRVQNAYIRARFAATCSSSREPSPSDEDDMDGEVEILGFKLPTEEKVRKRKESNRESARRSRYRKAAHLKDMEDQVAHLRVENSSLLRRLAALNQKYTDATVDNRVLKADMETLRAKVKMAEDALKRVTGGMSSSQPSMPLQVPASTDASGPILDNIIDYLMSSTDATADNNFVPRTTAPAPLQAENPTSNGTSNSVMLNQIAAHHAVAVELLHNRLGAMPTSSDSTSPESVPSGVDESMSMDASMH</sequence>
<dbReference type="Proteomes" id="UP000823388">
    <property type="component" value="Chromosome 2K"/>
</dbReference>
<dbReference type="PANTHER" id="PTHR46408:SF7">
    <property type="entry name" value="REGULATORY PROTEIN OPAQUE-2"/>
    <property type="match status" value="1"/>
</dbReference>
<keyword evidence="2" id="KW-0805">Transcription regulation</keyword>
<comment type="subcellular location">
    <subcellularLocation>
        <location evidence="1">Nucleus</location>
    </subcellularLocation>
</comment>
<proteinExistence type="predicted"/>
<feature type="compositionally biased region" description="Polar residues" evidence="7">
    <location>
        <begin position="347"/>
        <end position="356"/>
    </location>
</feature>
<dbReference type="CDD" id="cd14702">
    <property type="entry name" value="bZIP_plant_GBF1"/>
    <property type="match status" value="1"/>
</dbReference>
<evidence type="ECO:0000256" key="4">
    <source>
        <dbReference type="ARBA" id="ARBA00023163"/>
    </source>
</evidence>
<dbReference type="AlphaFoldDB" id="A0A8T0VYZ4"/>
<dbReference type="EMBL" id="CM029039">
    <property type="protein sequence ID" value="KAG2640360.1"/>
    <property type="molecule type" value="Genomic_DNA"/>
</dbReference>
<evidence type="ECO:0000256" key="5">
    <source>
        <dbReference type="ARBA" id="ARBA00023242"/>
    </source>
</evidence>
<dbReference type="Pfam" id="PF12498">
    <property type="entry name" value="bZIP_C"/>
    <property type="match status" value="1"/>
</dbReference>
<dbReference type="InterPro" id="IPR004827">
    <property type="entry name" value="bZIP"/>
</dbReference>
<dbReference type="InterPro" id="IPR045314">
    <property type="entry name" value="bZIP_plant_GBF1"/>
</dbReference>
<name>A0A8T0VYZ4_PANVG</name>
<evidence type="ECO:0000313" key="10">
    <source>
        <dbReference type="Proteomes" id="UP000823388"/>
    </source>
</evidence>
<feature type="compositionally biased region" description="Polar residues" evidence="7">
    <location>
        <begin position="135"/>
        <end position="156"/>
    </location>
</feature>
<dbReference type="InterPro" id="IPR020983">
    <property type="entry name" value="Basic_leucine-zipper_C"/>
</dbReference>
<dbReference type="Gene3D" id="1.20.5.170">
    <property type="match status" value="1"/>
</dbReference>
<keyword evidence="4" id="KW-0804">Transcription</keyword>
<evidence type="ECO:0000259" key="8">
    <source>
        <dbReference type="PROSITE" id="PS50217"/>
    </source>
</evidence>
<evidence type="ECO:0000256" key="6">
    <source>
        <dbReference type="SAM" id="Coils"/>
    </source>
</evidence>
<feature type="region of interest" description="Disordered" evidence="7">
    <location>
        <begin position="380"/>
        <end position="408"/>
    </location>
</feature>